<keyword evidence="2" id="KW-0812">Transmembrane</keyword>
<gene>
    <name evidence="3" type="ORF">URODEC1_LOCUS16500</name>
</gene>
<protein>
    <submittedName>
        <fullName evidence="3">Uncharacterized protein</fullName>
    </submittedName>
</protein>
<evidence type="ECO:0000313" key="4">
    <source>
        <dbReference type="Proteomes" id="UP001497457"/>
    </source>
</evidence>
<reference evidence="3 4" key="2">
    <citation type="submission" date="2024-10" db="EMBL/GenBank/DDBJ databases">
        <authorList>
            <person name="Ryan C."/>
        </authorList>
    </citation>
    <scope>NUCLEOTIDE SEQUENCE [LARGE SCALE GENOMIC DNA]</scope>
</reference>
<keyword evidence="2" id="KW-0472">Membrane</keyword>
<sequence length="351" mass="38468">MSYTKRPQDTNEAAHEVIIRQAKLIMDVDGLIDACLALAIAAVVVCRLADDVPPARVRRAARVVLAVAVLVHAGLLINSAVGDSRDIALRLEETETKLLQQMEEILQNYQKNNQEMISNFAAMLSKNPGTENAELTITMKHAGVVQPPADDGNHTDEIMQEAPKPSDEAPSAMGELKQKPWRFYSIPQDHVFVLDCADEELTVHVQPPSAAGLDEELTRGGAACRSRQQPILYDYGSHRTLFVSAPGEERVVPVPWPRAELYKKLTAATLWGEESPVVKEEAVPESLKLSSDVVLFYLPAVDGMSTDLLVSATEVVEYKKLSEEVAARAGKALTPPTILSTSFPDFHPTQR</sequence>
<feature type="coiled-coil region" evidence="1">
    <location>
        <begin position="88"/>
        <end position="119"/>
    </location>
</feature>
<evidence type="ECO:0000256" key="1">
    <source>
        <dbReference type="SAM" id="Coils"/>
    </source>
</evidence>
<name>A0ABC8WUN1_9POAL</name>
<evidence type="ECO:0000313" key="3">
    <source>
        <dbReference type="EMBL" id="CAL4913831.1"/>
    </source>
</evidence>
<dbReference type="Proteomes" id="UP001497457">
    <property type="component" value="Chromosome 13rd"/>
</dbReference>
<keyword evidence="1" id="KW-0175">Coiled coil</keyword>
<dbReference type="AlphaFoldDB" id="A0ABC8WUN1"/>
<keyword evidence="4" id="KW-1185">Reference proteome</keyword>
<feature type="transmembrane region" description="Helical" evidence="2">
    <location>
        <begin position="61"/>
        <end position="81"/>
    </location>
</feature>
<accession>A0ABC8WUN1</accession>
<keyword evidence="2" id="KW-1133">Transmembrane helix</keyword>
<organism evidence="3 4">
    <name type="scientific">Urochloa decumbens</name>
    <dbReference type="NCBI Taxonomy" id="240449"/>
    <lineage>
        <taxon>Eukaryota</taxon>
        <taxon>Viridiplantae</taxon>
        <taxon>Streptophyta</taxon>
        <taxon>Embryophyta</taxon>
        <taxon>Tracheophyta</taxon>
        <taxon>Spermatophyta</taxon>
        <taxon>Magnoliopsida</taxon>
        <taxon>Liliopsida</taxon>
        <taxon>Poales</taxon>
        <taxon>Poaceae</taxon>
        <taxon>PACMAD clade</taxon>
        <taxon>Panicoideae</taxon>
        <taxon>Panicodae</taxon>
        <taxon>Paniceae</taxon>
        <taxon>Melinidinae</taxon>
        <taxon>Urochloa</taxon>
    </lineage>
</organism>
<reference evidence="4" key="1">
    <citation type="submission" date="2024-06" db="EMBL/GenBank/DDBJ databases">
        <authorList>
            <person name="Ryan C."/>
        </authorList>
    </citation>
    <scope>NUCLEOTIDE SEQUENCE [LARGE SCALE GENOMIC DNA]</scope>
</reference>
<proteinExistence type="predicted"/>
<evidence type="ECO:0000256" key="2">
    <source>
        <dbReference type="SAM" id="Phobius"/>
    </source>
</evidence>
<dbReference type="EMBL" id="OZ075123">
    <property type="protein sequence ID" value="CAL4913831.1"/>
    <property type="molecule type" value="Genomic_DNA"/>
</dbReference>